<keyword evidence="1" id="KW-0812">Transmembrane</keyword>
<evidence type="ECO:0000313" key="3">
    <source>
        <dbReference type="Proteomes" id="UP000253998"/>
    </source>
</evidence>
<gene>
    <name evidence="2" type="ORF">DPV83_09245</name>
</gene>
<accession>A0A8B2U0U0</accession>
<evidence type="ECO:0000256" key="1">
    <source>
        <dbReference type="SAM" id="Phobius"/>
    </source>
</evidence>
<reference evidence="2 3" key="1">
    <citation type="submission" date="2018-05" db="EMBL/GenBank/DDBJ databases">
        <title>Draft Genome Sequences for a Diverse set of 7 Haemophilus Species.</title>
        <authorList>
            <person name="Nichols M."/>
            <person name="Topaz N."/>
            <person name="Wang X."/>
            <person name="Wang X."/>
            <person name="Boxrud D."/>
        </authorList>
    </citation>
    <scope>NUCLEOTIDE SEQUENCE [LARGE SCALE GENOMIC DNA]</scope>
    <source>
        <strain evidence="2 3">C2001002503</strain>
    </source>
</reference>
<organism evidence="2 3">
    <name type="scientific">Aggregatibacter segnis</name>
    <dbReference type="NCBI Taxonomy" id="739"/>
    <lineage>
        <taxon>Bacteria</taxon>
        <taxon>Pseudomonadati</taxon>
        <taxon>Pseudomonadota</taxon>
        <taxon>Gammaproteobacteria</taxon>
        <taxon>Pasteurellales</taxon>
        <taxon>Pasteurellaceae</taxon>
        <taxon>Aggregatibacter</taxon>
    </lineage>
</organism>
<comment type="caution">
    <text evidence="2">The sequence shown here is derived from an EMBL/GenBank/DDBJ whole genome shotgun (WGS) entry which is preliminary data.</text>
</comment>
<feature type="transmembrane region" description="Helical" evidence="1">
    <location>
        <begin position="6"/>
        <end position="26"/>
    </location>
</feature>
<dbReference type="Proteomes" id="UP000253998">
    <property type="component" value="Unassembled WGS sequence"/>
</dbReference>
<name>A0A8B2U0U0_9PAST</name>
<proteinExistence type="predicted"/>
<dbReference type="AlphaFoldDB" id="A0A8B2U0U0"/>
<evidence type="ECO:0000313" key="2">
    <source>
        <dbReference type="EMBL" id="RDE69805.1"/>
    </source>
</evidence>
<keyword evidence="1" id="KW-1133">Transmembrane helix</keyword>
<keyword evidence="1" id="KW-0472">Membrane</keyword>
<sequence>MNEVLAIIFYNLAIIFVLILGLGLFIKYQHKKRIDALLENMKKAHSTFAVDRKSQAAFEKRAKEWERKHPIHAIKQRIKKRIEWLLP</sequence>
<protein>
    <submittedName>
        <fullName evidence="2">Uncharacterized protein</fullName>
    </submittedName>
</protein>
<dbReference type="EMBL" id="QEPM01000010">
    <property type="protein sequence ID" value="RDE69805.1"/>
    <property type="molecule type" value="Genomic_DNA"/>
</dbReference>